<evidence type="ECO:0000313" key="3">
    <source>
        <dbReference type="Proteomes" id="UP000295192"/>
    </source>
</evidence>
<keyword evidence="3" id="KW-1185">Reference proteome</keyword>
<organism evidence="2 3">
    <name type="scientific">Drosophila navojoa</name>
    <name type="common">Fruit fly</name>
    <dbReference type="NCBI Taxonomy" id="7232"/>
    <lineage>
        <taxon>Eukaryota</taxon>
        <taxon>Metazoa</taxon>
        <taxon>Ecdysozoa</taxon>
        <taxon>Arthropoda</taxon>
        <taxon>Hexapoda</taxon>
        <taxon>Insecta</taxon>
        <taxon>Pterygota</taxon>
        <taxon>Neoptera</taxon>
        <taxon>Endopterygota</taxon>
        <taxon>Diptera</taxon>
        <taxon>Brachycera</taxon>
        <taxon>Muscomorpha</taxon>
        <taxon>Ephydroidea</taxon>
        <taxon>Drosophilidae</taxon>
        <taxon>Drosophila</taxon>
    </lineage>
</organism>
<evidence type="ECO:0000256" key="1">
    <source>
        <dbReference type="SAM" id="MobiDB-lite"/>
    </source>
</evidence>
<feature type="compositionally biased region" description="Low complexity" evidence="1">
    <location>
        <begin position="45"/>
        <end position="56"/>
    </location>
</feature>
<protein>
    <submittedName>
        <fullName evidence="2">Uncharacterized protein</fullName>
    </submittedName>
</protein>
<sequence>MGMEEAHGSWQSMAEAKQKRLSLLKIKSSGNKGGCGKPRRRQAETNPNTNPNTMPKLKLKLKPKLEPVADEDDGMEA</sequence>
<feature type="compositionally biased region" description="Acidic residues" evidence="1">
    <location>
        <begin position="68"/>
        <end position="77"/>
    </location>
</feature>
<reference evidence="2 3" key="1">
    <citation type="journal article" date="2019" name="J. Hered.">
        <title>An Improved Genome Assembly for Drosophila navojoa, the Basal Species in the mojavensis Cluster.</title>
        <authorList>
            <person name="Vanderlinde T."/>
            <person name="Dupim E.G."/>
            <person name="Nazario-Yepiz N.O."/>
            <person name="Carvalho A.B."/>
        </authorList>
    </citation>
    <scope>NUCLEOTIDE SEQUENCE [LARGE SCALE GENOMIC DNA]</scope>
    <source>
        <strain evidence="2">Navoj_Jal97</strain>
        <tissue evidence="2">Whole organism</tissue>
    </source>
</reference>
<gene>
    <name evidence="2" type="ORF">AWZ03_002888</name>
</gene>
<dbReference type="AlphaFoldDB" id="A0A484BPI1"/>
<dbReference type="EMBL" id="LSRL02000014">
    <property type="protein sequence ID" value="TDG50584.1"/>
    <property type="molecule type" value="Genomic_DNA"/>
</dbReference>
<evidence type="ECO:0000313" key="2">
    <source>
        <dbReference type="EMBL" id="TDG50584.1"/>
    </source>
</evidence>
<comment type="caution">
    <text evidence="2">The sequence shown here is derived from an EMBL/GenBank/DDBJ whole genome shotgun (WGS) entry which is preliminary data.</text>
</comment>
<feature type="region of interest" description="Disordered" evidence="1">
    <location>
        <begin position="1"/>
        <end position="77"/>
    </location>
</feature>
<proteinExistence type="predicted"/>
<name>A0A484BPI1_DRONA</name>
<accession>A0A484BPI1</accession>
<dbReference type="Proteomes" id="UP000295192">
    <property type="component" value="Unassembled WGS sequence"/>
</dbReference>